<sequence length="118" mass="13506">MKNLAPDITRKRLLVEAKYGIDVSESSIREYFKGLTDNLGLRTYGDPIIHSPSGQGKEENQGYDAFVPLIDSGISLYIWTNKKFLSCVLYTCKDFSTPIAIEFTRSFFKTTELEFEEF</sequence>
<organism evidence="2 3">
    <name type="scientific">Candidatus Amesbacteria bacterium GW2011_GWA2_47_11</name>
    <dbReference type="NCBI Taxonomy" id="1618357"/>
    <lineage>
        <taxon>Bacteria</taxon>
        <taxon>Candidatus Amesiibacteriota</taxon>
    </lineage>
</organism>
<evidence type="ECO:0000313" key="3">
    <source>
        <dbReference type="Proteomes" id="UP000034607"/>
    </source>
</evidence>
<name>A0A0G1RDI6_9BACT</name>
<comment type="caution">
    <text evidence="2">The sequence shown here is derived from an EMBL/GenBank/DDBJ whole genome shotgun (WGS) entry which is preliminary data.</text>
</comment>
<evidence type="ECO:0000313" key="2">
    <source>
        <dbReference type="EMBL" id="KKU55196.1"/>
    </source>
</evidence>
<dbReference type="GO" id="GO:0008295">
    <property type="term" value="P:spermidine biosynthetic process"/>
    <property type="evidence" value="ECO:0007669"/>
    <property type="project" value="InterPro"/>
</dbReference>
<comment type="cofactor">
    <cofactor evidence="1">
        <name>pyruvate</name>
        <dbReference type="ChEBI" id="CHEBI:15361"/>
    </cofactor>
</comment>
<dbReference type="EMBL" id="LCNM01000024">
    <property type="protein sequence ID" value="KKU55196.1"/>
    <property type="molecule type" value="Genomic_DNA"/>
</dbReference>
<dbReference type="Gene3D" id="3.60.90.10">
    <property type="entry name" value="S-adenosylmethionine decarboxylase"/>
    <property type="match status" value="1"/>
</dbReference>
<dbReference type="Proteomes" id="UP000034607">
    <property type="component" value="Unassembled WGS sequence"/>
</dbReference>
<gene>
    <name evidence="2" type="ORF">UX78_C0024G0005</name>
</gene>
<evidence type="ECO:0000256" key="1">
    <source>
        <dbReference type="ARBA" id="ARBA00001928"/>
    </source>
</evidence>
<dbReference type="InterPro" id="IPR003826">
    <property type="entry name" value="AdoMetDC_fam_prok"/>
</dbReference>
<dbReference type="AlphaFoldDB" id="A0A0G1RDI6"/>
<protein>
    <submittedName>
        <fullName evidence="2">Uncharacterized protein</fullName>
    </submittedName>
</protein>
<dbReference type="Pfam" id="PF02675">
    <property type="entry name" value="AdoMet_dc"/>
    <property type="match status" value="1"/>
</dbReference>
<reference evidence="2 3" key="1">
    <citation type="journal article" date="2015" name="Nature">
        <title>rRNA introns, odd ribosomes, and small enigmatic genomes across a large radiation of phyla.</title>
        <authorList>
            <person name="Brown C.T."/>
            <person name="Hug L.A."/>
            <person name="Thomas B.C."/>
            <person name="Sharon I."/>
            <person name="Castelle C.J."/>
            <person name="Singh A."/>
            <person name="Wilkins M.J."/>
            <person name="Williams K.H."/>
            <person name="Banfield J.F."/>
        </authorList>
    </citation>
    <scope>NUCLEOTIDE SEQUENCE [LARGE SCALE GENOMIC DNA]</scope>
</reference>
<accession>A0A0G1RDI6</accession>
<proteinExistence type="predicted"/>
<dbReference type="GO" id="GO:0004014">
    <property type="term" value="F:adenosylmethionine decarboxylase activity"/>
    <property type="evidence" value="ECO:0007669"/>
    <property type="project" value="InterPro"/>
</dbReference>